<dbReference type="InterPro" id="IPR006059">
    <property type="entry name" value="SBP"/>
</dbReference>
<keyword evidence="3" id="KW-1003">Cell membrane</keyword>
<dbReference type="SUPFAM" id="SSF53850">
    <property type="entry name" value="Periplasmic binding protein-like II"/>
    <property type="match status" value="1"/>
</dbReference>
<dbReference type="RefSeq" id="WP_160763309.1">
    <property type="nucleotide sequence ID" value="NZ_WUPT01000001.1"/>
</dbReference>
<gene>
    <name evidence="9" type="ORF">GQ651_06200</name>
</gene>
<evidence type="ECO:0000313" key="10">
    <source>
        <dbReference type="Proteomes" id="UP000480350"/>
    </source>
</evidence>
<dbReference type="Pfam" id="PF01547">
    <property type="entry name" value="SBP_bac_1"/>
    <property type="match status" value="1"/>
</dbReference>
<dbReference type="AlphaFoldDB" id="A0A7C9MJ24"/>
<evidence type="ECO:0000256" key="1">
    <source>
        <dbReference type="ARBA" id="ARBA00004418"/>
    </source>
</evidence>
<dbReference type="InterPro" id="IPR050490">
    <property type="entry name" value="Bact_solute-bd_prot1"/>
</dbReference>
<protein>
    <submittedName>
        <fullName evidence="9">Extracellular solute-binding protein</fullName>
    </submittedName>
</protein>
<evidence type="ECO:0000256" key="3">
    <source>
        <dbReference type="ARBA" id="ARBA00022475"/>
    </source>
</evidence>
<evidence type="ECO:0000256" key="2">
    <source>
        <dbReference type="ARBA" id="ARBA00008520"/>
    </source>
</evidence>
<keyword evidence="5" id="KW-0472">Membrane</keyword>
<evidence type="ECO:0000256" key="8">
    <source>
        <dbReference type="SAM" id="SignalP"/>
    </source>
</evidence>
<dbReference type="Gene3D" id="3.40.190.10">
    <property type="entry name" value="Periplasmic binding protein-like II"/>
    <property type="match status" value="2"/>
</dbReference>
<comment type="caution">
    <text evidence="9">The sequence shown here is derived from an EMBL/GenBank/DDBJ whole genome shotgun (WGS) entry which is preliminary data.</text>
</comment>
<evidence type="ECO:0000256" key="5">
    <source>
        <dbReference type="ARBA" id="ARBA00023136"/>
    </source>
</evidence>
<keyword evidence="6" id="KW-0564">Palmitate</keyword>
<reference evidence="9 10" key="1">
    <citation type="submission" date="2019-12" db="EMBL/GenBank/DDBJ databases">
        <authorList>
            <person name="Lee S.D."/>
        </authorList>
    </citation>
    <scope>NUCLEOTIDE SEQUENCE [LARGE SCALE GENOMIC DNA]</scope>
    <source>
        <strain evidence="9 10">GH1-50</strain>
    </source>
</reference>
<reference evidence="9 10" key="2">
    <citation type="submission" date="2020-03" db="EMBL/GenBank/DDBJ databases">
        <title>Kangsaoukella pontilimi gen. nov., sp. nov., a new member of the family Rhodobacteraceae isolated from a tidal mudflat.</title>
        <authorList>
            <person name="Kim I.S."/>
        </authorList>
    </citation>
    <scope>NUCLEOTIDE SEQUENCE [LARGE SCALE GENOMIC DNA]</scope>
    <source>
        <strain evidence="9 10">GH1-50</strain>
    </source>
</reference>
<name>A0A7C9MJ24_9RHOB</name>
<accession>A0A7C9MJ24</accession>
<keyword evidence="7" id="KW-0449">Lipoprotein</keyword>
<dbReference type="PANTHER" id="PTHR43649">
    <property type="entry name" value="ARABINOSE-BINDING PROTEIN-RELATED"/>
    <property type="match status" value="1"/>
</dbReference>
<dbReference type="PANTHER" id="PTHR43649:SF33">
    <property type="entry name" value="POLYGALACTURONAN_RHAMNOGALACTURONAN-BINDING PROTEIN YTCQ"/>
    <property type="match status" value="1"/>
</dbReference>
<organism evidence="9 10">
    <name type="scientific">Kangsaoukella pontilimi</name>
    <dbReference type="NCBI Taxonomy" id="2691042"/>
    <lineage>
        <taxon>Bacteria</taxon>
        <taxon>Pseudomonadati</taxon>
        <taxon>Pseudomonadota</taxon>
        <taxon>Alphaproteobacteria</taxon>
        <taxon>Rhodobacterales</taxon>
        <taxon>Paracoccaceae</taxon>
        <taxon>Kangsaoukella</taxon>
    </lineage>
</organism>
<feature type="signal peptide" evidence="8">
    <location>
        <begin position="1"/>
        <end position="25"/>
    </location>
</feature>
<comment type="similarity">
    <text evidence="2">Belongs to the bacterial solute-binding protein 1 family.</text>
</comment>
<evidence type="ECO:0000256" key="7">
    <source>
        <dbReference type="ARBA" id="ARBA00023288"/>
    </source>
</evidence>
<feature type="chain" id="PRO_5028895583" evidence="8">
    <location>
        <begin position="26"/>
        <end position="443"/>
    </location>
</feature>
<dbReference type="EMBL" id="WUPT01000001">
    <property type="protein sequence ID" value="MXQ07435.1"/>
    <property type="molecule type" value="Genomic_DNA"/>
</dbReference>
<keyword evidence="10" id="KW-1185">Reference proteome</keyword>
<dbReference type="GO" id="GO:0042597">
    <property type="term" value="C:periplasmic space"/>
    <property type="evidence" value="ECO:0007669"/>
    <property type="project" value="UniProtKB-SubCell"/>
</dbReference>
<dbReference type="Proteomes" id="UP000480350">
    <property type="component" value="Unassembled WGS sequence"/>
</dbReference>
<sequence length="443" mass="48336">MTTRTLKTLLAATALTGIAAGAVSAEDVDYGNFDGYTLRVKLIGGAQYEPLYARISEWEEMTGATVDVLSRKNHFELDREIKQDIAAGTLDWCVGSNHTSFAPQYGTIYTDLNGLIGEATLAEFQELALQNSTVDGRLVQLPRHSDISNLFYKKSLYADEDNKAAFKAEYGYDLAPPETFDQFKDQAIFFADAPSFYGTQYVGKDEAITGRFYEMLVANGGQLFDENWEPTFNSEAGVEAVQWFKDLYDAQAVPAGVLNYLWDDTGLGFASGTVAMNLDWAGWASFFNDPANSKVAGDIGLVRAPKGSGGLRSGWSGSHSFSITEGCDNKDAAASFVTFLTNHDSQMIEATAGLLPTRAKVWDDAKAKFAADGNDFLVEVFDTYAQSMAEDAFTPPLIAPWIEVSNEIWPRLQSAILGEMTAQEALDEAADAARIVMEDAGYL</sequence>
<comment type="subcellular location">
    <subcellularLocation>
        <location evidence="1">Periplasm</location>
    </subcellularLocation>
</comment>
<evidence type="ECO:0000256" key="4">
    <source>
        <dbReference type="ARBA" id="ARBA00022729"/>
    </source>
</evidence>
<proteinExistence type="inferred from homology"/>
<evidence type="ECO:0000313" key="9">
    <source>
        <dbReference type="EMBL" id="MXQ07435.1"/>
    </source>
</evidence>
<keyword evidence="4 8" id="KW-0732">Signal</keyword>
<evidence type="ECO:0000256" key="6">
    <source>
        <dbReference type="ARBA" id="ARBA00023139"/>
    </source>
</evidence>
<dbReference type="CDD" id="cd13585">
    <property type="entry name" value="PBP2_TMBP_like"/>
    <property type="match status" value="1"/>
</dbReference>